<evidence type="ECO:0000256" key="3">
    <source>
        <dbReference type="ARBA" id="ARBA00022723"/>
    </source>
</evidence>
<evidence type="ECO:0000313" key="7">
    <source>
        <dbReference type="EMBL" id="KIK55687.1"/>
    </source>
</evidence>
<dbReference type="GO" id="GO:0010333">
    <property type="term" value="F:terpene synthase activity"/>
    <property type="evidence" value="ECO:0007669"/>
    <property type="project" value="InterPro"/>
</dbReference>
<reference evidence="7 8" key="1">
    <citation type="submission" date="2014-04" db="EMBL/GenBank/DDBJ databases">
        <title>Evolutionary Origins and Diversification of the Mycorrhizal Mutualists.</title>
        <authorList>
            <consortium name="DOE Joint Genome Institute"/>
            <consortium name="Mycorrhizal Genomics Consortium"/>
            <person name="Kohler A."/>
            <person name="Kuo A."/>
            <person name="Nagy L.G."/>
            <person name="Floudas D."/>
            <person name="Copeland A."/>
            <person name="Barry K.W."/>
            <person name="Cichocki N."/>
            <person name="Veneault-Fourrey C."/>
            <person name="LaButti K."/>
            <person name="Lindquist E.A."/>
            <person name="Lipzen A."/>
            <person name="Lundell T."/>
            <person name="Morin E."/>
            <person name="Murat C."/>
            <person name="Riley R."/>
            <person name="Ohm R."/>
            <person name="Sun H."/>
            <person name="Tunlid A."/>
            <person name="Henrissat B."/>
            <person name="Grigoriev I.V."/>
            <person name="Hibbett D.S."/>
            <person name="Martin F."/>
        </authorList>
    </citation>
    <scope>NUCLEOTIDE SEQUENCE [LARGE SCALE GENOMIC DNA]</scope>
    <source>
        <strain evidence="7 8">FD-317 M1</strain>
    </source>
</reference>
<accession>A0A0D0CC78</accession>
<dbReference type="EC" id="4.2.3.-" evidence="6"/>
<keyword evidence="5 6" id="KW-0456">Lyase</keyword>
<dbReference type="PANTHER" id="PTHR35201:SF4">
    <property type="entry name" value="BETA-PINACENE SYNTHASE-RELATED"/>
    <property type="match status" value="1"/>
</dbReference>
<dbReference type="SUPFAM" id="SSF48576">
    <property type="entry name" value="Terpenoid synthases"/>
    <property type="match status" value="1"/>
</dbReference>
<dbReference type="Proteomes" id="UP000053593">
    <property type="component" value="Unassembled WGS sequence"/>
</dbReference>
<dbReference type="Pfam" id="PF19086">
    <property type="entry name" value="Terpene_syn_C_2"/>
    <property type="match status" value="1"/>
</dbReference>
<dbReference type="PANTHER" id="PTHR35201">
    <property type="entry name" value="TERPENE SYNTHASE"/>
    <property type="match status" value="1"/>
</dbReference>
<dbReference type="GO" id="GO:0008299">
    <property type="term" value="P:isoprenoid biosynthetic process"/>
    <property type="evidence" value="ECO:0007669"/>
    <property type="project" value="UniProtKB-ARBA"/>
</dbReference>
<dbReference type="OrthoDB" id="6921389at2759"/>
<comment type="similarity">
    <text evidence="2 6">Belongs to the terpene synthase family.</text>
</comment>
<evidence type="ECO:0000256" key="6">
    <source>
        <dbReference type="RuleBase" id="RU366034"/>
    </source>
</evidence>
<evidence type="ECO:0000256" key="2">
    <source>
        <dbReference type="ARBA" id="ARBA00006333"/>
    </source>
</evidence>
<evidence type="ECO:0000256" key="1">
    <source>
        <dbReference type="ARBA" id="ARBA00001946"/>
    </source>
</evidence>
<protein>
    <recommendedName>
        <fullName evidence="6">Terpene synthase</fullName>
        <ecNumber evidence="6">4.2.3.-</ecNumber>
    </recommendedName>
</protein>
<keyword evidence="4 6" id="KW-0460">Magnesium</keyword>
<dbReference type="InterPro" id="IPR034686">
    <property type="entry name" value="Terpene_cyclase-like_2"/>
</dbReference>
<proteinExistence type="inferred from homology"/>
<dbReference type="AlphaFoldDB" id="A0A0D0CC78"/>
<dbReference type="HOGENOM" id="CLU_042677_0_1_1"/>
<dbReference type="GO" id="GO:0046872">
    <property type="term" value="F:metal ion binding"/>
    <property type="evidence" value="ECO:0007669"/>
    <property type="project" value="UniProtKB-KW"/>
</dbReference>
<sequence length="354" mass="41139">MEFLHSTKIDLSAYDTEGLCGGIDFRMHNLTWLEDRGSIRAHKDWTKYVSPVAEYRGNLGPEYNFLAVCLPECLPDRLEIVAYLNEMGFLHDDVIDHVEQERGMAENDELRDSLLESLQTAKATTDDTQPKQTGKKKLQLQIVSEMLAIDRECANISLNAWTKFLELDSSRPLDKQFTTVEEFLSFRVDNVGELFWFAMMTFGLGLKIKGHEMDKYRELTRSAYFALVLQNDLYSWEKEYEVAKRYNLSRIMNTIWILTQEHNTDIQVAQDTCRKLIKKYVGEYVQTVKDVKDDESLSVDLRKYVEALQYSISGNLVWSMTCPRYHKEVSFNQRQLDWMRNSLPDKAISPISSG</sequence>
<keyword evidence="8" id="KW-1185">Reference proteome</keyword>
<dbReference type="Gene3D" id="1.10.600.10">
    <property type="entry name" value="Farnesyl Diphosphate Synthase"/>
    <property type="match status" value="1"/>
</dbReference>
<comment type="cofactor">
    <cofactor evidence="1 6">
        <name>Mg(2+)</name>
        <dbReference type="ChEBI" id="CHEBI:18420"/>
    </cofactor>
</comment>
<name>A0A0D0CC78_9AGAR</name>
<evidence type="ECO:0000313" key="8">
    <source>
        <dbReference type="Proteomes" id="UP000053593"/>
    </source>
</evidence>
<gene>
    <name evidence="7" type="ORF">GYMLUDRAFT_47648</name>
</gene>
<dbReference type="EMBL" id="KN834804">
    <property type="protein sequence ID" value="KIK55687.1"/>
    <property type="molecule type" value="Genomic_DNA"/>
</dbReference>
<evidence type="ECO:0000256" key="5">
    <source>
        <dbReference type="ARBA" id="ARBA00023239"/>
    </source>
</evidence>
<evidence type="ECO:0000256" key="4">
    <source>
        <dbReference type="ARBA" id="ARBA00022842"/>
    </source>
</evidence>
<keyword evidence="3 6" id="KW-0479">Metal-binding</keyword>
<organism evidence="7 8">
    <name type="scientific">Collybiopsis luxurians FD-317 M1</name>
    <dbReference type="NCBI Taxonomy" id="944289"/>
    <lineage>
        <taxon>Eukaryota</taxon>
        <taxon>Fungi</taxon>
        <taxon>Dikarya</taxon>
        <taxon>Basidiomycota</taxon>
        <taxon>Agaricomycotina</taxon>
        <taxon>Agaricomycetes</taxon>
        <taxon>Agaricomycetidae</taxon>
        <taxon>Agaricales</taxon>
        <taxon>Marasmiineae</taxon>
        <taxon>Omphalotaceae</taxon>
        <taxon>Collybiopsis</taxon>
        <taxon>Collybiopsis luxurians</taxon>
    </lineage>
</organism>
<dbReference type="InterPro" id="IPR008949">
    <property type="entry name" value="Isoprenoid_synthase_dom_sf"/>
</dbReference>